<reference evidence="1 2" key="1">
    <citation type="submission" date="2024-01" db="EMBL/GenBank/DDBJ databases">
        <title>A telomere-to-telomere, gap-free genome of sweet tea (Lithocarpus litseifolius).</title>
        <authorList>
            <person name="Zhou J."/>
        </authorList>
    </citation>
    <scope>NUCLEOTIDE SEQUENCE [LARGE SCALE GENOMIC DNA]</scope>
    <source>
        <strain evidence="1">Zhou-2022a</strain>
        <tissue evidence="1">Leaf</tissue>
    </source>
</reference>
<dbReference type="AlphaFoldDB" id="A0AAW2CBM2"/>
<sequence>MRQSELWSRYRFICRCERCSASPPTTVDHTLQEISSASLDASSLSSDQNVYHDYAIRRTSAAYSLLLAGATHHLFRFESSLIATVSNFWISAGDSLLTLSRSPVWSEFAKCDLPIANPPLLKCICSKCSLMDNCKAILFHREAQYADFEDISSEFLDCVTIIAQKVWSFLIHGCCYLRVFKDPIDFSWLGTSKYSSLRDVQPHLCSTDEEHGYTLQERMHIFQLGIHCLLYGAYLASICYGRHSHLTCQVQNILDREECLINDSHETD</sequence>
<protein>
    <recommendedName>
        <fullName evidence="3">Protein SET DOMAIN GROUP 41</fullName>
    </recommendedName>
</protein>
<evidence type="ECO:0008006" key="3">
    <source>
        <dbReference type="Google" id="ProtNLM"/>
    </source>
</evidence>
<name>A0AAW2CBM2_9ROSI</name>
<comment type="caution">
    <text evidence="1">The sequence shown here is derived from an EMBL/GenBank/DDBJ whole genome shotgun (WGS) entry which is preliminary data.</text>
</comment>
<proteinExistence type="predicted"/>
<dbReference type="PANTHER" id="PTHR47780:SF1">
    <property type="entry name" value="PROTEIN SET DOMAIN GROUP 41"/>
    <property type="match status" value="1"/>
</dbReference>
<dbReference type="EMBL" id="JAZDWU010000008">
    <property type="protein sequence ID" value="KAK9994544.1"/>
    <property type="molecule type" value="Genomic_DNA"/>
</dbReference>
<evidence type="ECO:0000313" key="2">
    <source>
        <dbReference type="Proteomes" id="UP001459277"/>
    </source>
</evidence>
<evidence type="ECO:0000313" key="1">
    <source>
        <dbReference type="EMBL" id="KAK9994544.1"/>
    </source>
</evidence>
<keyword evidence="2" id="KW-1185">Reference proteome</keyword>
<dbReference type="PANTHER" id="PTHR47780">
    <property type="entry name" value="PROTEIN SET DOMAIN GROUP 41"/>
    <property type="match status" value="1"/>
</dbReference>
<organism evidence="1 2">
    <name type="scientific">Lithocarpus litseifolius</name>
    <dbReference type="NCBI Taxonomy" id="425828"/>
    <lineage>
        <taxon>Eukaryota</taxon>
        <taxon>Viridiplantae</taxon>
        <taxon>Streptophyta</taxon>
        <taxon>Embryophyta</taxon>
        <taxon>Tracheophyta</taxon>
        <taxon>Spermatophyta</taxon>
        <taxon>Magnoliopsida</taxon>
        <taxon>eudicotyledons</taxon>
        <taxon>Gunneridae</taxon>
        <taxon>Pentapetalae</taxon>
        <taxon>rosids</taxon>
        <taxon>fabids</taxon>
        <taxon>Fagales</taxon>
        <taxon>Fagaceae</taxon>
        <taxon>Lithocarpus</taxon>
    </lineage>
</organism>
<gene>
    <name evidence="1" type="ORF">SO802_024247</name>
</gene>
<accession>A0AAW2CBM2</accession>
<dbReference type="Proteomes" id="UP001459277">
    <property type="component" value="Unassembled WGS sequence"/>
</dbReference>